<evidence type="ECO:0000256" key="4">
    <source>
        <dbReference type="ARBA" id="ARBA00023172"/>
    </source>
</evidence>
<feature type="coiled-coil region" evidence="5">
    <location>
        <begin position="246"/>
        <end position="273"/>
    </location>
</feature>
<feature type="coiled-coil region" evidence="5">
    <location>
        <begin position="54"/>
        <end position="154"/>
    </location>
</feature>
<protein>
    <submittedName>
        <fullName evidence="6">DNA recombination protein RmuC</fullName>
    </submittedName>
</protein>
<organism evidence="6 7">
    <name type="scientific">Azohydromonas lata</name>
    <dbReference type="NCBI Taxonomy" id="45677"/>
    <lineage>
        <taxon>Bacteria</taxon>
        <taxon>Pseudomonadati</taxon>
        <taxon>Pseudomonadota</taxon>
        <taxon>Betaproteobacteria</taxon>
        <taxon>Burkholderiales</taxon>
        <taxon>Sphaerotilaceae</taxon>
        <taxon>Azohydromonas</taxon>
    </lineage>
</organism>
<comment type="caution">
    <text evidence="6">The sequence shown here is derived from an EMBL/GenBank/DDBJ whole genome shotgun (WGS) entry which is preliminary data.</text>
</comment>
<evidence type="ECO:0000313" key="6">
    <source>
        <dbReference type="EMBL" id="MDZ5458612.1"/>
    </source>
</evidence>
<evidence type="ECO:0000256" key="1">
    <source>
        <dbReference type="ARBA" id="ARBA00003416"/>
    </source>
</evidence>
<name>A0ABU5IHH9_9BURK</name>
<dbReference type="PANTHER" id="PTHR30563">
    <property type="entry name" value="DNA RECOMBINATION PROTEIN RMUC"/>
    <property type="match status" value="1"/>
</dbReference>
<comment type="function">
    <text evidence="1">Involved in DNA recombination.</text>
</comment>
<sequence length="553" mass="60911">MDVAMLAVLAAGVLAGGGAAVLWMRPRQQAAVALALARAQAEGQAQQSAALARAENAEGALRQQGEELRVLRGRAEALQSALDGLRDEAAGLRERAGRVPRLEADLQDLRLQLQDEQDTRQRLAAAEAEHAQRAQQLDAQLRELKAAFERVDAEGRRHAAEARGLAEQLDAERRGSAEKLALLTAARESLSDQFKALAADILEEKSRRFTEQNQANLGQLLDPLRTRLTEFQRKVEEVYVTEGKERSALAQQVRQLAELNQALSEDAKNLTSALKGSTKSQGNWGELILERVLEAAGLRKGQEYVTQDSRVDADGQRLQPDVVIHLPEERRLVVDAKVSLIAYERYANAEDEAARAGHLRQHLDSVRAHLRGLSDKHYQHLYGLHSLDFVLMFMPVEPAFMLAVTHDGELFMDAWRRNVLLVSPSTLLFVLRTVSHLWRQEAQNRNAQEIARRGGELYDRLCGFANELKRAGEALRSAQKCFDDAEKKLASGRGNVIRQAEMLKDLGIKPAKQLPAHLTERAEADEAAGVALARTVAAIEAGAVMPGAVDDTA</sequence>
<evidence type="ECO:0000256" key="3">
    <source>
        <dbReference type="ARBA" id="ARBA00023054"/>
    </source>
</evidence>
<evidence type="ECO:0000256" key="5">
    <source>
        <dbReference type="SAM" id="Coils"/>
    </source>
</evidence>
<gene>
    <name evidence="6" type="primary">rmuC</name>
    <name evidence="6" type="ORF">SM757_18700</name>
</gene>
<dbReference type="InterPro" id="IPR003798">
    <property type="entry name" value="DNA_recombination_RmuC"/>
</dbReference>
<keyword evidence="4" id="KW-0233">DNA recombination</keyword>
<accession>A0ABU5IHH9</accession>
<dbReference type="Proteomes" id="UP001293718">
    <property type="component" value="Unassembled WGS sequence"/>
</dbReference>
<keyword evidence="7" id="KW-1185">Reference proteome</keyword>
<dbReference type="RefSeq" id="WP_322466648.1">
    <property type="nucleotide sequence ID" value="NZ_JAXOJX010000032.1"/>
</dbReference>
<evidence type="ECO:0000256" key="2">
    <source>
        <dbReference type="ARBA" id="ARBA00009840"/>
    </source>
</evidence>
<dbReference type="PANTHER" id="PTHR30563:SF0">
    <property type="entry name" value="DNA RECOMBINATION PROTEIN RMUC"/>
    <property type="match status" value="1"/>
</dbReference>
<dbReference type="Pfam" id="PF02646">
    <property type="entry name" value="RmuC"/>
    <property type="match status" value="1"/>
</dbReference>
<proteinExistence type="inferred from homology"/>
<keyword evidence="3 5" id="KW-0175">Coiled coil</keyword>
<dbReference type="EMBL" id="JAXOJX010000032">
    <property type="protein sequence ID" value="MDZ5458612.1"/>
    <property type="molecule type" value="Genomic_DNA"/>
</dbReference>
<comment type="similarity">
    <text evidence="2">Belongs to the RmuC family.</text>
</comment>
<reference evidence="6 7" key="1">
    <citation type="submission" date="2023-11" db="EMBL/GenBank/DDBJ databases">
        <title>Draft genome of Azohydromonas lata strain H1 (DSM1123), a polyhydroxyalkanoate producer.</title>
        <authorList>
            <person name="Traversa D."/>
            <person name="D'Addabbo P."/>
            <person name="Pazzani C."/>
            <person name="Manzari C."/>
            <person name="Chiara M."/>
            <person name="Scrascia M."/>
        </authorList>
    </citation>
    <scope>NUCLEOTIDE SEQUENCE [LARGE SCALE GENOMIC DNA]</scope>
    <source>
        <strain evidence="6 7">H1</strain>
    </source>
</reference>
<evidence type="ECO:0000313" key="7">
    <source>
        <dbReference type="Proteomes" id="UP001293718"/>
    </source>
</evidence>